<comment type="caution">
    <text evidence="1">The sequence shown here is derived from an EMBL/GenBank/DDBJ whole genome shotgun (WGS) entry which is preliminary data.</text>
</comment>
<protein>
    <submittedName>
        <fullName evidence="1">Uncharacterized protein</fullName>
    </submittedName>
</protein>
<proteinExistence type="predicted"/>
<dbReference type="EMBL" id="MAQA01000004">
    <property type="protein sequence ID" value="OCI32709.1"/>
    <property type="molecule type" value="Genomic_DNA"/>
</dbReference>
<evidence type="ECO:0000313" key="1">
    <source>
        <dbReference type="EMBL" id="OCI32709.1"/>
    </source>
</evidence>
<gene>
    <name evidence="1" type="ORF">OERS_06400</name>
</gene>
<reference evidence="1 2" key="1">
    <citation type="submission" date="2016-06" db="EMBL/GenBank/DDBJ databases">
        <title>Genome sequence of Oerskovia enterophila DSM 43852.</title>
        <authorList>
            <person name="Poehlein A."/>
            <person name="Jag V."/>
            <person name="Bengelsdorf F.R."/>
            <person name="Daniel R."/>
            <person name="Duerre P."/>
        </authorList>
    </citation>
    <scope>NUCLEOTIDE SEQUENCE [LARGE SCALE GENOMIC DNA]</scope>
    <source>
        <strain evidence="1 2">DSM 43852</strain>
    </source>
</reference>
<accession>A0ABX2YAF4</accession>
<dbReference type="Proteomes" id="UP000093412">
    <property type="component" value="Unassembled WGS sequence"/>
</dbReference>
<name>A0ABX2YAF4_9CELL</name>
<dbReference type="RefSeq" id="WP_169834186.1">
    <property type="nucleotide sequence ID" value="NZ_MAQA01000004.1"/>
</dbReference>
<keyword evidence="2" id="KW-1185">Reference proteome</keyword>
<organism evidence="1 2">
    <name type="scientific">Oerskovia enterophila</name>
    <dbReference type="NCBI Taxonomy" id="43678"/>
    <lineage>
        <taxon>Bacteria</taxon>
        <taxon>Bacillati</taxon>
        <taxon>Actinomycetota</taxon>
        <taxon>Actinomycetes</taxon>
        <taxon>Micrococcales</taxon>
        <taxon>Cellulomonadaceae</taxon>
        <taxon>Oerskovia</taxon>
    </lineage>
</organism>
<evidence type="ECO:0000313" key="2">
    <source>
        <dbReference type="Proteomes" id="UP000093412"/>
    </source>
</evidence>
<sequence length="54" mass="5678">MSTTTVRRPDATTENVRNALHDAGISHATAAAHLGISPDALGRRLRGTVSLELV</sequence>